<comment type="caution">
    <text evidence="2">The sequence shown here is derived from an EMBL/GenBank/DDBJ whole genome shotgun (WGS) entry which is preliminary data.</text>
</comment>
<dbReference type="RefSeq" id="WP_133036117.1">
    <property type="nucleotide sequence ID" value="NZ_BAABEI010000002.1"/>
</dbReference>
<comment type="similarity">
    <text evidence="1">Belongs to the HyuE racemase family.</text>
</comment>
<evidence type="ECO:0000313" key="3">
    <source>
        <dbReference type="Proteomes" id="UP000295351"/>
    </source>
</evidence>
<dbReference type="InterPro" id="IPR052186">
    <property type="entry name" value="Hydantoin_racemase-like"/>
</dbReference>
<dbReference type="AlphaFoldDB" id="A0A4R2CDU3"/>
<sequence>MTAHILLINPNSSEATSEMMHAIALASAAGRLAVKTVTARRAPGMIVTPGQLAASAAEVVELGTAHGRDCAGIIVSAFGDPGLAELRRKVAVPVVGICEASMIEASQGGRAFAVATSTPDLVEAIDQRAHDLGLAHLYRGIRCTEGDPVALAADPALLSEALAGAVRACIEEDGAEAVIIGGGPLGQAAEKLRPRFDQPVLGPIPSAVERIIGLISETGKAPQAMES</sequence>
<dbReference type="Proteomes" id="UP000295351">
    <property type="component" value="Unassembled WGS sequence"/>
</dbReference>
<organism evidence="2 3">
    <name type="scientific">Shinella granuli</name>
    <dbReference type="NCBI Taxonomy" id="323621"/>
    <lineage>
        <taxon>Bacteria</taxon>
        <taxon>Pseudomonadati</taxon>
        <taxon>Pseudomonadota</taxon>
        <taxon>Alphaproteobacteria</taxon>
        <taxon>Hyphomicrobiales</taxon>
        <taxon>Rhizobiaceae</taxon>
        <taxon>Shinella</taxon>
    </lineage>
</organism>
<proteinExistence type="inferred from homology"/>
<accession>A0A4R2CDU3</accession>
<dbReference type="EMBL" id="SLVX01000021">
    <property type="protein sequence ID" value="TCN37842.1"/>
    <property type="molecule type" value="Genomic_DNA"/>
</dbReference>
<gene>
    <name evidence="2" type="ORF">EV665_121109</name>
</gene>
<evidence type="ECO:0000313" key="2">
    <source>
        <dbReference type="EMBL" id="TCN37842.1"/>
    </source>
</evidence>
<dbReference type="Gene3D" id="3.40.50.12500">
    <property type="match status" value="1"/>
</dbReference>
<dbReference type="InterPro" id="IPR053714">
    <property type="entry name" value="Iso_Racemase_Enz_sf"/>
</dbReference>
<keyword evidence="3" id="KW-1185">Reference proteome</keyword>
<protein>
    <submittedName>
        <fullName evidence="2">Asp/Glu/hydantoin racemase</fullName>
    </submittedName>
</protein>
<reference evidence="2 3" key="1">
    <citation type="submission" date="2019-03" db="EMBL/GenBank/DDBJ databases">
        <title>Genomic Encyclopedia of Type Strains, Phase IV (KMG-IV): sequencing the most valuable type-strain genomes for metagenomic binning, comparative biology and taxonomic classification.</title>
        <authorList>
            <person name="Goeker M."/>
        </authorList>
    </citation>
    <scope>NUCLEOTIDE SEQUENCE [LARGE SCALE GENOMIC DNA]</scope>
    <source>
        <strain evidence="2 3">DSM 18401</strain>
    </source>
</reference>
<evidence type="ECO:0000256" key="1">
    <source>
        <dbReference type="ARBA" id="ARBA00038414"/>
    </source>
</evidence>
<dbReference type="PANTHER" id="PTHR28047:SF5">
    <property type="entry name" value="PROTEIN DCG1"/>
    <property type="match status" value="1"/>
</dbReference>
<dbReference type="PANTHER" id="PTHR28047">
    <property type="entry name" value="PROTEIN DCG1"/>
    <property type="match status" value="1"/>
</dbReference>
<dbReference type="Pfam" id="PF01177">
    <property type="entry name" value="Asp_Glu_race"/>
    <property type="match status" value="1"/>
</dbReference>
<dbReference type="GO" id="GO:0047661">
    <property type="term" value="F:amino-acid racemase activity"/>
    <property type="evidence" value="ECO:0007669"/>
    <property type="project" value="InterPro"/>
</dbReference>
<dbReference type="InterPro" id="IPR015942">
    <property type="entry name" value="Asp/Glu/hydantoin_racemase"/>
</dbReference>
<name>A0A4R2CDU3_SHIGR</name>